<dbReference type="GeneID" id="102808524"/>
<gene>
    <name evidence="3" type="primary">LOC102808524</name>
</gene>
<keyword evidence="2" id="KW-1185">Reference proteome</keyword>
<dbReference type="PANTHER" id="PTHR19229">
    <property type="entry name" value="ATP-BINDING CASSETTE TRANSPORTER SUBFAMILY A ABCA"/>
    <property type="match status" value="1"/>
</dbReference>
<evidence type="ECO:0000313" key="3">
    <source>
        <dbReference type="RefSeq" id="XP_006816828.1"/>
    </source>
</evidence>
<dbReference type="PANTHER" id="PTHR19229:SF209">
    <property type="entry name" value="ATP-BINDING CASSETTE SUB-FAMILY A MEMBER 5 ISOFORM X1"/>
    <property type="match status" value="1"/>
</dbReference>
<evidence type="ECO:0000259" key="1">
    <source>
        <dbReference type="Pfam" id="PF23321"/>
    </source>
</evidence>
<sequence>MPRCLGSTQHLKDKYGGGYILEVKLKSSDDEEDVSTLAEKIQKLETFVMDAFPSANMIENFGERIMYKIPRDGVKSLAIVFDTLEEGKPELDIEEYSFSQSTLEQVFLQFAKMQVEEDRPDDEQITITPQ</sequence>
<accession>A0ABM0M9Y7</accession>
<reference evidence="3" key="1">
    <citation type="submission" date="2025-08" db="UniProtKB">
        <authorList>
            <consortium name="RefSeq"/>
        </authorList>
    </citation>
    <scope>IDENTIFICATION</scope>
    <source>
        <tissue evidence="3">Testes</tissue>
    </source>
</reference>
<dbReference type="InterPro" id="IPR056264">
    <property type="entry name" value="R2_ABCA1-4-like"/>
</dbReference>
<protein>
    <submittedName>
        <fullName evidence="3">ATP-binding cassette sub-family A member 5-like</fullName>
    </submittedName>
</protein>
<name>A0ABM0M9Y7_SACKO</name>
<dbReference type="RefSeq" id="XP_006816828.1">
    <property type="nucleotide sequence ID" value="XM_006816765.1"/>
</dbReference>
<dbReference type="Proteomes" id="UP000694865">
    <property type="component" value="Unplaced"/>
</dbReference>
<feature type="domain" description="ABCA1-4-like C-terminal R2 regulatory" evidence="1">
    <location>
        <begin position="17"/>
        <end position="100"/>
    </location>
</feature>
<evidence type="ECO:0000313" key="2">
    <source>
        <dbReference type="Proteomes" id="UP000694865"/>
    </source>
</evidence>
<dbReference type="Pfam" id="PF23321">
    <property type="entry name" value="R1_ABCA1"/>
    <property type="match status" value="1"/>
</dbReference>
<dbReference type="InterPro" id="IPR026082">
    <property type="entry name" value="ABCA"/>
</dbReference>
<organism evidence="2 3">
    <name type="scientific">Saccoglossus kowalevskii</name>
    <name type="common">Acorn worm</name>
    <dbReference type="NCBI Taxonomy" id="10224"/>
    <lineage>
        <taxon>Eukaryota</taxon>
        <taxon>Metazoa</taxon>
        <taxon>Hemichordata</taxon>
        <taxon>Enteropneusta</taxon>
        <taxon>Harrimaniidae</taxon>
        <taxon>Saccoglossus</taxon>
    </lineage>
</organism>
<proteinExistence type="predicted"/>